<protein>
    <submittedName>
        <fullName evidence="1">Uncharacterized protein</fullName>
    </submittedName>
</protein>
<organism evidence="1 2">
    <name type="scientific">Parnassius mnemosyne</name>
    <name type="common">clouded apollo</name>
    <dbReference type="NCBI Taxonomy" id="213953"/>
    <lineage>
        <taxon>Eukaryota</taxon>
        <taxon>Metazoa</taxon>
        <taxon>Ecdysozoa</taxon>
        <taxon>Arthropoda</taxon>
        <taxon>Hexapoda</taxon>
        <taxon>Insecta</taxon>
        <taxon>Pterygota</taxon>
        <taxon>Neoptera</taxon>
        <taxon>Endopterygota</taxon>
        <taxon>Lepidoptera</taxon>
        <taxon>Glossata</taxon>
        <taxon>Ditrysia</taxon>
        <taxon>Papilionoidea</taxon>
        <taxon>Papilionidae</taxon>
        <taxon>Parnassiinae</taxon>
        <taxon>Parnassini</taxon>
        <taxon>Parnassius</taxon>
        <taxon>Driopa</taxon>
    </lineage>
</organism>
<gene>
    <name evidence="1" type="ORF">PARMNEM_LOCUS19521</name>
</gene>
<sequence length="119" mass="14083">MKLNDRVRNCLIREECGLQDDVVTRIKKGMLRWFGHVERMNEERVTKQIYVAEVNGIVGKGRPRRKFIDQIGDILKMGHIKSTFNRRARMRRYMDVEEAREVCQDRAKWKSIISAYPSG</sequence>
<reference evidence="1 2" key="1">
    <citation type="submission" date="2023-11" db="EMBL/GenBank/DDBJ databases">
        <authorList>
            <person name="Hedman E."/>
            <person name="Englund M."/>
            <person name="Stromberg M."/>
            <person name="Nyberg Akerstrom W."/>
            <person name="Nylinder S."/>
            <person name="Jareborg N."/>
            <person name="Kallberg Y."/>
            <person name="Kronander E."/>
        </authorList>
    </citation>
    <scope>NUCLEOTIDE SEQUENCE [LARGE SCALE GENOMIC DNA]</scope>
</reference>
<dbReference type="Proteomes" id="UP001314205">
    <property type="component" value="Unassembled WGS sequence"/>
</dbReference>
<dbReference type="EMBL" id="CAVLGL010000126">
    <property type="protein sequence ID" value="CAK1600810.1"/>
    <property type="molecule type" value="Genomic_DNA"/>
</dbReference>
<name>A0AAV1M131_9NEOP</name>
<evidence type="ECO:0000313" key="2">
    <source>
        <dbReference type="Proteomes" id="UP001314205"/>
    </source>
</evidence>
<keyword evidence="2" id="KW-1185">Reference proteome</keyword>
<comment type="caution">
    <text evidence="1">The sequence shown here is derived from an EMBL/GenBank/DDBJ whole genome shotgun (WGS) entry which is preliminary data.</text>
</comment>
<dbReference type="AlphaFoldDB" id="A0AAV1M131"/>
<accession>A0AAV1M131</accession>
<proteinExistence type="predicted"/>
<evidence type="ECO:0000313" key="1">
    <source>
        <dbReference type="EMBL" id="CAK1600810.1"/>
    </source>
</evidence>